<feature type="region of interest" description="Disordered" evidence="1">
    <location>
        <begin position="1"/>
        <end position="22"/>
    </location>
</feature>
<dbReference type="AlphaFoldDB" id="A0AB38DV60"/>
<feature type="compositionally biased region" description="Polar residues" evidence="1">
    <location>
        <begin position="1"/>
        <end position="17"/>
    </location>
</feature>
<evidence type="ECO:0000313" key="4">
    <source>
        <dbReference type="Proteomes" id="UP000234166"/>
    </source>
</evidence>
<evidence type="ECO:0000256" key="1">
    <source>
        <dbReference type="SAM" id="MobiDB-lite"/>
    </source>
</evidence>
<dbReference type="EMBL" id="OCYS01000024">
    <property type="protein sequence ID" value="SON81165.1"/>
    <property type="molecule type" value="Genomic_DNA"/>
</dbReference>
<proteinExistence type="predicted"/>
<dbReference type="EMBL" id="OCYT01000070">
    <property type="protein sequence ID" value="SON78006.1"/>
    <property type="molecule type" value="Genomic_DNA"/>
</dbReference>
<keyword evidence="5" id="KW-1185">Reference proteome</keyword>
<name>A0AB38DV60_XANCH</name>
<protein>
    <submittedName>
        <fullName evidence="3">Uncharacterized protein</fullName>
    </submittedName>
</protein>
<organism evidence="3 4">
    <name type="scientific">Xanthomonas campestris pv. phaseoli</name>
    <dbReference type="NCBI Taxonomy" id="317013"/>
    <lineage>
        <taxon>Bacteria</taxon>
        <taxon>Pseudomonadati</taxon>
        <taxon>Pseudomonadota</taxon>
        <taxon>Gammaproteobacteria</taxon>
        <taxon>Lysobacterales</taxon>
        <taxon>Lysobacteraceae</taxon>
        <taxon>Xanthomonas</taxon>
    </lineage>
</organism>
<evidence type="ECO:0000313" key="2">
    <source>
        <dbReference type="EMBL" id="SON78006.1"/>
    </source>
</evidence>
<sequence length="82" mass="8688">MRVARSNSQETGRSLNQGGVGSVEYPDVIEHFCASGALGNRETSPDPLAFGLAEEALTREHWRSRAVGDVAGIPTAATPRHA</sequence>
<evidence type="ECO:0000313" key="5">
    <source>
        <dbReference type="Proteomes" id="UP000234181"/>
    </source>
</evidence>
<dbReference type="Proteomes" id="UP000234181">
    <property type="component" value="Unassembled WGS sequence"/>
</dbReference>
<accession>A0AB38DV60</accession>
<reference evidence="4 5" key="1">
    <citation type="submission" date="2017-10" db="EMBL/GenBank/DDBJ databases">
        <authorList>
            <person name="Regsiter A."/>
            <person name="William W."/>
        </authorList>
    </citation>
    <scope>NUCLEOTIDE SEQUENCE [LARGE SCALE GENOMIC DNA]</scope>
    <source>
        <strain evidence="2 5">CFBP6984</strain>
        <strain evidence="3 4">CFBP7430</strain>
    </source>
</reference>
<comment type="caution">
    <text evidence="3">The sequence shown here is derived from an EMBL/GenBank/DDBJ whole genome shotgun (WGS) entry which is preliminary data.</text>
</comment>
<gene>
    <name evidence="2" type="ORF">XAP6984_170005</name>
    <name evidence="3" type="ORF">XAP7430_120005</name>
</gene>
<evidence type="ECO:0000313" key="3">
    <source>
        <dbReference type="EMBL" id="SON81165.1"/>
    </source>
</evidence>
<dbReference type="Proteomes" id="UP000234166">
    <property type="component" value="Unassembled WGS sequence"/>
</dbReference>